<dbReference type="GO" id="GO:0046872">
    <property type="term" value="F:metal ion binding"/>
    <property type="evidence" value="ECO:0007669"/>
    <property type="project" value="UniProtKB-UniRule"/>
</dbReference>
<dbReference type="GO" id="GO:0004128">
    <property type="term" value="F:cytochrome-b5 reductase activity, acting on NAD(P)H"/>
    <property type="evidence" value="ECO:0007669"/>
    <property type="project" value="TreeGrafter"/>
</dbReference>
<dbReference type="FunFam" id="3.10.120.10:FF:000001">
    <property type="entry name" value="Cytochrome b5 reductase 4"/>
    <property type="match status" value="1"/>
</dbReference>
<dbReference type="InterPro" id="IPR036400">
    <property type="entry name" value="Cyt_B5-like_heme/steroid_sf"/>
</dbReference>
<proteinExistence type="inferred from homology"/>
<dbReference type="PANTHER" id="PTHR46237:SF1">
    <property type="entry name" value="CYTOCHROME B5 REDUCTASE 4"/>
    <property type="match status" value="1"/>
</dbReference>
<dbReference type="EMBL" id="JAACJJ010000014">
    <property type="protein sequence ID" value="KAF5327306.1"/>
    <property type="molecule type" value="Genomic_DNA"/>
</dbReference>
<evidence type="ECO:0000256" key="4">
    <source>
        <dbReference type="RuleBase" id="RU362121"/>
    </source>
</evidence>
<evidence type="ECO:0000313" key="7">
    <source>
        <dbReference type="EMBL" id="KAF5327306.1"/>
    </source>
</evidence>
<sequence>MTSYLRSWLYSGTSLAEPSTPEIPSLNTISPQASDDEDDGEATEREDDRPPAFPALNSAQRASSSSVPKVLTDSQLMPPPPIPSLAVRRPGVSDAPSDSLAVLTTTKPPPKPSKKGKKVALAPGHSPLDWAALKSSGQDIRGVDSLSRITPSVLKQHNKKDDAWCAINGKVYNMTAYLPFHPGGEKELMRIAGRDGTKLFASTHAWVNADFMLDSCLVGFLVPEPSS</sequence>
<evidence type="ECO:0000256" key="5">
    <source>
        <dbReference type="SAM" id="MobiDB-lite"/>
    </source>
</evidence>
<reference evidence="7 8" key="1">
    <citation type="journal article" date="2020" name="ISME J.">
        <title>Uncovering the hidden diversity of litter-decomposition mechanisms in mushroom-forming fungi.</title>
        <authorList>
            <person name="Floudas D."/>
            <person name="Bentzer J."/>
            <person name="Ahren D."/>
            <person name="Johansson T."/>
            <person name="Persson P."/>
            <person name="Tunlid A."/>
        </authorList>
    </citation>
    <scope>NUCLEOTIDE SEQUENCE [LARGE SCALE GENOMIC DNA]</scope>
    <source>
        <strain evidence="7 8">CBS 101986</strain>
    </source>
</reference>
<keyword evidence="2 4" id="KW-0479">Metal-binding</keyword>
<dbReference type="Proteomes" id="UP000567179">
    <property type="component" value="Unassembled WGS sequence"/>
</dbReference>
<dbReference type="GO" id="GO:0020037">
    <property type="term" value="F:heme binding"/>
    <property type="evidence" value="ECO:0007669"/>
    <property type="project" value="UniProtKB-UniRule"/>
</dbReference>
<feature type="region of interest" description="Disordered" evidence="5">
    <location>
        <begin position="14"/>
        <end position="120"/>
    </location>
</feature>
<comment type="similarity">
    <text evidence="4">Belongs to the cytochrome b5 family.</text>
</comment>
<comment type="caution">
    <text evidence="7">The sequence shown here is derived from an EMBL/GenBank/DDBJ whole genome shotgun (WGS) entry which is preliminary data.</text>
</comment>
<evidence type="ECO:0000259" key="6">
    <source>
        <dbReference type="PROSITE" id="PS50255"/>
    </source>
</evidence>
<dbReference type="PRINTS" id="PR00363">
    <property type="entry name" value="CYTOCHROMEB5"/>
</dbReference>
<feature type="compositionally biased region" description="Polar residues" evidence="5">
    <location>
        <begin position="57"/>
        <end position="75"/>
    </location>
</feature>
<name>A0A8H5BQD4_9AGAR</name>
<dbReference type="SUPFAM" id="SSF55856">
    <property type="entry name" value="Cytochrome b5-like heme/steroid binding domain"/>
    <property type="match status" value="1"/>
</dbReference>
<organism evidence="7 8">
    <name type="scientific">Psilocybe cf. subviscida</name>
    <dbReference type="NCBI Taxonomy" id="2480587"/>
    <lineage>
        <taxon>Eukaryota</taxon>
        <taxon>Fungi</taxon>
        <taxon>Dikarya</taxon>
        <taxon>Basidiomycota</taxon>
        <taxon>Agaricomycotina</taxon>
        <taxon>Agaricomycetes</taxon>
        <taxon>Agaricomycetidae</taxon>
        <taxon>Agaricales</taxon>
        <taxon>Agaricineae</taxon>
        <taxon>Strophariaceae</taxon>
        <taxon>Psilocybe</taxon>
    </lineage>
</organism>
<feature type="domain" description="Cytochrome b5 heme-binding" evidence="6">
    <location>
        <begin position="146"/>
        <end position="222"/>
    </location>
</feature>
<dbReference type="SMART" id="SM01117">
    <property type="entry name" value="Cyt-b5"/>
    <property type="match status" value="1"/>
</dbReference>
<dbReference type="Gene3D" id="3.10.120.10">
    <property type="entry name" value="Cytochrome b5-like heme/steroid binding domain"/>
    <property type="match status" value="1"/>
</dbReference>
<dbReference type="GO" id="GO:0005737">
    <property type="term" value="C:cytoplasm"/>
    <property type="evidence" value="ECO:0007669"/>
    <property type="project" value="TreeGrafter"/>
</dbReference>
<dbReference type="AlphaFoldDB" id="A0A8H5BQD4"/>
<keyword evidence="1 4" id="KW-0349">Heme</keyword>
<dbReference type="InterPro" id="IPR018506">
    <property type="entry name" value="Cyt_B5_heme-BS"/>
</dbReference>
<dbReference type="InterPro" id="IPR051872">
    <property type="entry name" value="Cytochrome_b5/Flavoprotein_Rdt"/>
</dbReference>
<dbReference type="InterPro" id="IPR001199">
    <property type="entry name" value="Cyt_B5-like_heme/steroid-bd"/>
</dbReference>
<dbReference type="PROSITE" id="PS50255">
    <property type="entry name" value="CYTOCHROME_B5_2"/>
    <property type="match status" value="1"/>
</dbReference>
<accession>A0A8H5BQD4</accession>
<evidence type="ECO:0000256" key="3">
    <source>
        <dbReference type="ARBA" id="ARBA00023004"/>
    </source>
</evidence>
<dbReference type="PANTHER" id="PTHR46237">
    <property type="entry name" value="CYTOCHROME B5 REDUCTASE 4 FAMILY MEMBER"/>
    <property type="match status" value="1"/>
</dbReference>
<keyword evidence="3 4" id="KW-0408">Iron</keyword>
<protein>
    <recommendedName>
        <fullName evidence="6">Cytochrome b5 heme-binding domain-containing protein</fullName>
    </recommendedName>
</protein>
<dbReference type="PROSITE" id="PS00191">
    <property type="entry name" value="CYTOCHROME_B5_1"/>
    <property type="match status" value="1"/>
</dbReference>
<keyword evidence="8" id="KW-1185">Reference proteome</keyword>
<gene>
    <name evidence="7" type="ORF">D9619_004487</name>
</gene>
<evidence type="ECO:0000313" key="8">
    <source>
        <dbReference type="Proteomes" id="UP000567179"/>
    </source>
</evidence>
<dbReference type="OrthoDB" id="432299at2759"/>
<evidence type="ECO:0000256" key="2">
    <source>
        <dbReference type="ARBA" id="ARBA00022723"/>
    </source>
</evidence>
<dbReference type="Pfam" id="PF00173">
    <property type="entry name" value="Cyt-b5"/>
    <property type="match status" value="1"/>
</dbReference>
<evidence type="ECO:0000256" key="1">
    <source>
        <dbReference type="ARBA" id="ARBA00022617"/>
    </source>
</evidence>